<gene>
    <name evidence="2" type="ORF">R7226_01420</name>
</gene>
<organism evidence="2 3">
    <name type="scientific">Conexibacter stalactiti</name>
    <dbReference type="NCBI Taxonomy" id="1940611"/>
    <lineage>
        <taxon>Bacteria</taxon>
        <taxon>Bacillati</taxon>
        <taxon>Actinomycetota</taxon>
        <taxon>Thermoleophilia</taxon>
        <taxon>Solirubrobacterales</taxon>
        <taxon>Conexibacteraceae</taxon>
        <taxon>Conexibacter</taxon>
    </lineage>
</organism>
<feature type="chain" id="PRO_5046787923" evidence="1">
    <location>
        <begin position="23"/>
        <end position="267"/>
    </location>
</feature>
<evidence type="ECO:0000313" key="2">
    <source>
        <dbReference type="EMBL" id="MDW5592977.1"/>
    </source>
</evidence>
<protein>
    <submittedName>
        <fullName evidence="2">Uncharacterized protein</fullName>
    </submittedName>
</protein>
<comment type="caution">
    <text evidence="2">The sequence shown here is derived from an EMBL/GenBank/DDBJ whole genome shotgun (WGS) entry which is preliminary data.</text>
</comment>
<sequence length="267" mass="28051">MRSSARVAALALTAAVGCTAIAAVHVAARPAVRVTAALDRTARLGGGSALRVGMSVDTRQRRAALRSVQIRYDAHLGVTTSGLGIDACRRPAAAYDAIVLPGDPIGRSGCPVNSLMATGTVRGEIRLDPEATPIPENATIAIYAGAIVDDRLQIDAQVDGLNPIGARLVYAGELIPARPPWGGTLQLALPPLPPRWGAEITLADVDLSIGASTIVYRDPVTGRRYRPEGVQIPSRCPRGGFRVQTTLTFADGLSDRISVAIRCPRVR</sequence>
<feature type="signal peptide" evidence="1">
    <location>
        <begin position="1"/>
        <end position="22"/>
    </location>
</feature>
<evidence type="ECO:0000313" key="3">
    <source>
        <dbReference type="Proteomes" id="UP001284601"/>
    </source>
</evidence>
<dbReference type="RefSeq" id="WP_318595237.1">
    <property type="nucleotide sequence ID" value="NZ_JAWSTH010000002.1"/>
</dbReference>
<accession>A0ABU4HI77</accession>
<proteinExistence type="predicted"/>
<keyword evidence="1" id="KW-0732">Signal</keyword>
<reference evidence="3" key="1">
    <citation type="submission" date="2023-07" db="EMBL/GenBank/DDBJ databases">
        <title>Conexibacter stalactiti sp. nov., isolated from stalactites in a lava cave and emended description of the genus Conexibacter.</title>
        <authorList>
            <person name="Lee S.D."/>
        </authorList>
    </citation>
    <scope>NUCLEOTIDE SEQUENCE [LARGE SCALE GENOMIC DNA]</scope>
    <source>
        <strain evidence="3">KCTC 39840</strain>
    </source>
</reference>
<keyword evidence="3" id="KW-1185">Reference proteome</keyword>
<name>A0ABU4HI77_9ACTN</name>
<dbReference type="EMBL" id="JAWSTH010000002">
    <property type="protein sequence ID" value="MDW5592977.1"/>
    <property type="molecule type" value="Genomic_DNA"/>
</dbReference>
<dbReference type="PROSITE" id="PS51257">
    <property type="entry name" value="PROKAR_LIPOPROTEIN"/>
    <property type="match status" value="1"/>
</dbReference>
<dbReference type="Proteomes" id="UP001284601">
    <property type="component" value="Unassembled WGS sequence"/>
</dbReference>
<evidence type="ECO:0000256" key="1">
    <source>
        <dbReference type="SAM" id="SignalP"/>
    </source>
</evidence>